<accession>A0ACC1QKR8</accession>
<gene>
    <name evidence="1" type="ORF">NLG97_g7832</name>
</gene>
<keyword evidence="2" id="KW-1185">Reference proteome</keyword>
<reference evidence="1" key="1">
    <citation type="submission" date="2022-07" db="EMBL/GenBank/DDBJ databases">
        <title>Genome Sequence of Lecanicillium saksenae.</title>
        <authorList>
            <person name="Buettner E."/>
        </authorList>
    </citation>
    <scope>NUCLEOTIDE SEQUENCE</scope>
    <source>
        <strain evidence="1">VT-O1</strain>
    </source>
</reference>
<organism evidence="1 2">
    <name type="scientific">Lecanicillium saksenae</name>
    <dbReference type="NCBI Taxonomy" id="468837"/>
    <lineage>
        <taxon>Eukaryota</taxon>
        <taxon>Fungi</taxon>
        <taxon>Dikarya</taxon>
        <taxon>Ascomycota</taxon>
        <taxon>Pezizomycotina</taxon>
        <taxon>Sordariomycetes</taxon>
        <taxon>Hypocreomycetidae</taxon>
        <taxon>Hypocreales</taxon>
        <taxon>Cordycipitaceae</taxon>
        <taxon>Lecanicillium</taxon>
    </lineage>
</organism>
<name>A0ACC1QKR8_9HYPO</name>
<sequence length="126" mass="13683">MASTGVNVLRWSALAGGVFYGFSHQRTITATQKADHIKHEYEKKQSLINQAKAEYAKTHKPAVTAAADDGAFCGITSMPASLPTAMPTRDLTTTQHMLTDTIVVTDVNSPSFDLEKFLTKVAKENP</sequence>
<dbReference type="EMBL" id="JANAKD010001264">
    <property type="protein sequence ID" value="KAJ3481391.1"/>
    <property type="molecule type" value="Genomic_DNA"/>
</dbReference>
<proteinExistence type="predicted"/>
<comment type="caution">
    <text evidence="1">The sequence shown here is derived from an EMBL/GenBank/DDBJ whole genome shotgun (WGS) entry which is preliminary data.</text>
</comment>
<evidence type="ECO:0000313" key="2">
    <source>
        <dbReference type="Proteomes" id="UP001148737"/>
    </source>
</evidence>
<dbReference type="Proteomes" id="UP001148737">
    <property type="component" value="Unassembled WGS sequence"/>
</dbReference>
<protein>
    <submittedName>
        <fullName evidence="1">Uncharacterized protein</fullName>
    </submittedName>
</protein>
<evidence type="ECO:0000313" key="1">
    <source>
        <dbReference type="EMBL" id="KAJ3481391.1"/>
    </source>
</evidence>